<dbReference type="PANTHER" id="PTHR31013:SF12">
    <property type="entry name" value="PATHOGENESIS-RELATED PROTEIN 5-LIKE"/>
    <property type="match status" value="1"/>
</dbReference>
<dbReference type="PANTHER" id="PTHR31013">
    <property type="entry name" value="THAUMATIN FAMILY PROTEIN-RELATED"/>
    <property type="match status" value="1"/>
</dbReference>
<feature type="chain" id="PRO_5041257178" description="Thaumatin-like protein" evidence="1">
    <location>
        <begin position="16"/>
        <end position="370"/>
    </location>
</feature>
<gene>
    <name evidence="2" type="ORF">QR680_015056</name>
</gene>
<evidence type="ECO:0000256" key="1">
    <source>
        <dbReference type="SAM" id="SignalP"/>
    </source>
</evidence>
<dbReference type="InterPro" id="IPR001938">
    <property type="entry name" value="Thaumatin"/>
</dbReference>
<dbReference type="EMBL" id="JAUCMV010000002">
    <property type="protein sequence ID" value="KAK0421091.1"/>
    <property type="molecule type" value="Genomic_DNA"/>
</dbReference>
<dbReference type="AlphaFoldDB" id="A0AA39ICK2"/>
<proteinExistence type="predicted"/>
<sequence length="370" mass="40101">MKLIFVLLFTTLAFGCEKRNCHDIDGQQVCYDERCSNGESLGCNAGGQGQNCRFCGFGEFPPCGGGPSPPPPPPPPPGPGGECTSGNGQVCLKIRNSCAYTIWPGILGSAIPDGGGFQLEAGQDRNVYVPDHWTSGRVWARTGCDGNMNCDTGFCKNSVQCSGAGGRPPVSLAEFTLAAQNAGNQDFYDVSLVDGYNIQVTIEPIAGTFEPRSGEYDCKKAGQCQLDLKNICPEELKQYNGQGQVVACQSACLKFNTDQYCCRGAFGTPETCKASTWPKNYPKIFKDDCPTAYSYAYDDHKSTFTCRKLPFHPFGTPETCKASTWPKDYPKIFKDDCPTAYSYAYDDHKSTFTCRGKNGALSAAYLITLC</sequence>
<keyword evidence="3" id="KW-1185">Reference proteome</keyword>
<dbReference type="InterPro" id="IPR037176">
    <property type="entry name" value="Osmotin/thaumatin-like_sf"/>
</dbReference>
<protein>
    <recommendedName>
        <fullName evidence="4">Thaumatin-like protein</fullName>
    </recommendedName>
</protein>
<comment type="caution">
    <text evidence="2">The sequence shown here is derived from an EMBL/GenBank/DDBJ whole genome shotgun (WGS) entry which is preliminary data.</text>
</comment>
<name>A0AA39ICK2_9BILA</name>
<dbReference type="SMART" id="SM00205">
    <property type="entry name" value="THN"/>
    <property type="match status" value="1"/>
</dbReference>
<accession>A0AA39ICK2</accession>
<reference evidence="2" key="1">
    <citation type="submission" date="2023-06" db="EMBL/GenBank/DDBJ databases">
        <title>Genomic analysis of the entomopathogenic nematode Steinernema hermaphroditum.</title>
        <authorList>
            <person name="Schwarz E.M."/>
            <person name="Heppert J.K."/>
            <person name="Baniya A."/>
            <person name="Schwartz H.T."/>
            <person name="Tan C.-H."/>
            <person name="Antoshechkin I."/>
            <person name="Sternberg P.W."/>
            <person name="Goodrich-Blair H."/>
            <person name="Dillman A.R."/>
        </authorList>
    </citation>
    <scope>NUCLEOTIDE SEQUENCE</scope>
    <source>
        <strain evidence="2">PS9179</strain>
        <tissue evidence="2">Whole animal</tissue>
    </source>
</reference>
<organism evidence="2 3">
    <name type="scientific">Steinernema hermaphroditum</name>
    <dbReference type="NCBI Taxonomy" id="289476"/>
    <lineage>
        <taxon>Eukaryota</taxon>
        <taxon>Metazoa</taxon>
        <taxon>Ecdysozoa</taxon>
        <taxon>Nematoda</taxon>
        <taxon>Chromadorea</taxon>
        <taxon>Rhabditida</taxon>
        <taxon>Tylenchina</taxon>
        <taxon>Panagrolaimomorpha</taxon>
        <taxon>Strongyloidoidea</taxon>
        <taxon>Steinernematidae</taxon>
        <taxon>Steinernema</taxon>
    </lineage>
</organism>
<dbReference type="Pfam" id="PF00314">
    <property type="entry name" value="Thaumatin"/>
    <property type="match status" value="2"/>
</dbReference>
<keyword evidence="1" id="KW-0732">Signal</keyword>
<feature type="signal peptide" evidence="1">
    <location>
        <begin position="1"/>
        <end position="15"/>
    </location>
</feature>
<dbReference type="PROSITE" id="PS51367">
    <property type="entry name" value="THAUMATIN_2"/>
    <property type="match status" value="1"/>
</dbReference>
<dbReference type="PROSITE" id="PS51257">
    <property type="entry name" value="PROKAR_LIPOPROTEIN"/>
    <property type="match status" value="1"/>
</dbReference>
<evidence type="ECO:0000313" key="2">
    <source>
        <dbReference type="EMBL" id="KAK0421091.1"/>
    </source>
</evidence>
<dbReference type="CDD" id="cd09218">
    <property type="entry name" value="TLP-PA"/>
    <property type="match status" value="1"/>
</dbReference>
<evidence type="ECO:0008006" key="4">
    <source>
        <dbReference type="Google" id="ProtNLM"/>
    </source>
</evidence>
<dbReference type="SUPFAM" id="SSF49870">
    <property type="entry name" value="Osmotin, thaumatin-like protein"/>
    <property type="match status" value="2"/>
</dbReference>
<dbReference type="PRINTS" id="PR00347">
    <property type="entry name" value="THAUMATIN"/>
</dbReference>
<dbReference type="Gene3D" id="2.60.110.10">
    <property type="entry name" value="Thaumatin"/>
    <property type="match status" value="2"/>
</dbReference>
<evidence type="ECO:0000313" key="3">
    <source>
        <dbReference type="Proteomes" id="UP001175271"/>
    </source>
</evidence>
<dbReference type="FunFam" id="2.60.110.10:FF:000004">
    <property type="entry name" value="THAUMATIN-LIKE PROTEIN 1"/>
    <property type="match status" value="1"/>
</dbReference>
<dbReference type="Proteomes" id="UP001175271">
    <property type="component" value="Unassembled WGS sequence"/>
</dbReference>